<dbReference type="PANTHER" id="PTHR43806">
    <property type="entry name" value="PEPTIDASE S8"/>
    <property type="match status" value="1"/>
</dbReference>
<evidence type="ECO:0000313" key="10">
    <source>
        <dbReference type="Proteomes" id="UP001517367"/>
    </source>
</evidence>
<comment type="similarity">
    <text evidence="1 5">Belongs to the peptidase S8 family.</text>
</comment>
<dbReference type="EMBL" id="SRMP02000034">
    <property type="protein sequence ID" value="MFN0292771.1"/>
    <property type="molecule type" value="Genomic_DNA"/>
</dbReference>
<dbReference type="InterPro" id="IPR023828">
    <property type="entry name" value="Peptidase_S8_Ser-AS"/>
</dbReference>
<dbReference type="PANTHER" id="PTHR43806:SF11">
    <property type="entry name" value="CEREVISIN-RELATED"/>
    <property type="match status" value="1"/>
</dbReference>
<evidence type="ECO:0000256" key="2">
    <source>
        <dbReference type="ARBA" id="ARBA00022670"/>
    </source>
</evidence>
<keyword evidence="2 5" id="KW-0645">Protease</keyword>
<dbReference type="InterPro" id="IPR036852">
    <property type="entry name" value="Peptidase_S8/S53_dom_sf"/>
</dbReference>
<feature type="domain" description="Peptidase S8/S53" evidence="6">
    <location>
        <begin position="152"/>
        <end position="440"/>
    </location>
</feature>
<dbReference type="InterPro" id="IPR050131">
    <property type="entry name" value="Peptidase_S8_subtilisin-like"/>
</dbReference>
<feature type="domain" description="Secretion system C-terminal sorting" evidence="7">
    <location>
        <begin position="1164"/>
        <end position="1239"/>
    </location>
</feature>
<evidence type="ECO:0000256" key="3">
    <source>
        <dbReference type="ARBA" id="ARBA00022801"/>
    </source>
</evidence>
<organism evidence="9 10">
    <name type="scientific">Pedobacter helvus</name>
    <dbReference type="NCBI Taxonomy" id="2563444"/>
    <lineage>
        <taxon>Bacteria</taxon>
        <taxon>Pseudomonadati</taxon>
        <taxon>Bacteroidota</taxon>
        <taxon>Sphingobacteriia</taxon>
        <taxon>Sphingobacteriales</taxon>
        <taxon>Sphingobacteriaceae</taxon>
        <taxon>Pedobacter</taxon>
    </lineage>
</organism>
<evidence type="ECO:0000259" key="8">
    <source>
        <dbReference type="Pfam" id="PF20009"/>
    </source>
</evidence>
<dbReference type="InterPro" id="IPR045474">
    <property type="entry name" value="GEVED"/>
</dbReference>
<dbReference type="SUPFAM" id="SSF49785">
    <property type="entry name" value="Galactose-binding domain-like"/>
    <property type="match status" value="1"/>
</dbReference>
<dbReference type="Pfam" id="PF18962">
    <property type="entry name" value="Por_Secre_tail"/>
    <property type="match status" value="1"/>
</dbReference>
<accession>A0ABW9JKM7</accession>
<dbReference type="PROSITE" id="PS51892">
    <property type="entry name" value="SUBTILASE"/>
    <property type="match status" value="1"/>
</dbReference>
<dbReference type="InterPro" id="IPR015500">
    <property type="entry name" value="Peptidase_S8_subtilisin-rel"/>
</dbReference>
<dbReference type="Gene3D" id="3.40.50.200">
    <property type="entry name" value="Peptidase S8/S53 domain"/>
    <property type="match status" value="1"/>
</dbReference>
<feature type="active site" description="Charge relay system" evidence="5">
    <location>
        <position position="161"/>
    </location>
</feature>
<evidence type="ECO:0000313" key="9">
    <source>
        <dbReference type="EMBL" id="MFN0292771.1"/>
    </source>
</evidence>
<dbReference type="Pfam" id="PF00082">
    <property type="entry name" value="Peptidase_S8"/>
    <property type="match status" value="1"/>
</dbReference>
<comment type="caution">
    <text evidence="9">The sequence shown here is derived from an EMBL/GenBank/DDBJ whole genome shotgun (WGS) entry which is preliminary data.</text>
</comment>
<protein>
    <submittedName>
        <fullName evidence="9">S8 family serine peptidase</fullName>
    </submittedName>
</protein>
<evidence type="ECO:0000256" key="5">
    <source>
        <dbReference type="PROSITE-ProRule" id="PRU01240"/>
    </source>
</evidence>
<dbReference type="RefSeq" id="WP_138728536.1">
    <property type="nucleotide sequence ID" value="NZ_SRMP02000034.1"/>
</dbReference>
<feature type="domain" description="GEVED" evidence="8">
    <location>
        <begin position="658"/>
        <end position="735"/>
    </location>
</feature>
<feature type="active site" description="Charge relay system" evidence="5">
    <location>
        <position position="133"/>
    </location>
</feature>
<dbReference type="InterPro" id="IPR000209">
    <property type="entry name" value="Peptidase_S8/S53_dom"/>
</dbReference>
<dbReference type="CDD" id="cd04842">
    <property type="entry name" value="Peptidases_S8_Kp43_protease"/>
    <property type="match status" value="1"/>
</dbReference>
<evidence type="ECO:0000259" key="6">
    <source>
        <dbReference type="Pfam" id="PF00082"/>
    </source>
</evidence>
<dbReference type="Proteomes" id="UP001517367">
    <property type="component" value="Unassembled WGS sequence"/>
</dbReference>
<reference evidence="9 10" key="1">
    <citation type="submission" date="2024-12" db="EMBL/GenBank/DDBJ databases">
        <authorList>
            <person name="Hu S."/>
        </authorList>
    </citation>
    <scope>NUCLEOTIDE SEQUENCE [LARGE SCALE GENOMIC DNA]</scope>
    <source>
        <strain evidence="9 10">P-25</strain>
    </source>
</reference>
<sequence>MSRLKILNCIAVFTLFYSINNCKLYAQANRQNQTNTVFLKQNATELNSIENTKRLRAFSLAAEKGWETFGITKNGNVFTLHGVDDFGMPLYKITENNAISAATINTNKLYTGGSLGLNLSGSTMPNNKVAIWDGGAVLTTHVEFQTNRVEVKDGVVASSTHATHVAGTIMAEGKNPNAKGMAYGLPKLLSFDFNNDNSEMSNNAASLLISNHSYGTIAGWYENTSANRWEFRGQAGANEDYKFGYYDSDAKEWDRICYNAPYYLPVKSGGNYRSSNGPAIGATYYRYNASGSMVNAGARPAGISSNDGYDILGTYAVAKNILTVAAVNPLPFGTVNPSDVVISSFSAWGPTDDGRIKPDIAADGVSVTSTSDAAGNQSYTTLSGTSMAAPSVSGSLVLLQELYNQKNNAFMRAATLKALTLGTASEAGANPGPDYIFGWGLMNTENAAKAILNNGTKSSITEKVLNQGATETFTVVASGDGPIIATIAWTDPEIDIIPAANALNNTTLRLVNDLDMSASDGNATFLPWILNPAMPAAAASKGNNFRDNVEQVYIADAVPGKTYTFTISHKGTLQRGSQAFAVVVTGIGGNPYCVSGASSSNDSKITGFDLANISYTASAGCTTYSNFTNQTIELEKAKTYPLTVSLGTCGANFNKIAKVFIDWNGDGDFNDNNELVATSNMINGNGLLTANLSVPATVNINSFSLLRVVLTEVNDANVVQACGIYAKGETQDYRVKFIGTSTDVGISKIKDPISNCANAQQTVSVVIRNYGTQSISNIPVSANIMDGNNIIATLNGTYTGEIKPSQEQEFMLPGSYSTTAGATYQVSAQTLLSTDLISTNNEISKTEQASLAPTIDNASALFCDNSKQYQLAASGEGVSYWYESATATLPFAYGNNINVPSTSSNQTYHAGLNEYASTLGPKNKYEARLGGGTYLQTTSSVNVYVNAPTLLESARLYIGYPGTIKFYVENSSGVEVSSTTLKVNATRNIPLAGNAPNDLTDQGEVYLLNLKFPNKGSYTIRVVYEDGATIFRNNGLSTDIYPLSSALEIFNILGNNATQPASFYYYFYDVKVKALGCVGSARLEVPTTNFQISRNGDELVANLAGITQWYVNGEKIANATAQTYKPFKAGKYQAWTTIGTCTAISNEIAFLNSNNNDSEIKLQVFPIPAAKELTVAFEITSEQAITLSLTNVLGQQIYQQSKRVVGTYIENIDVSQLAKGTYVLTVKTDQKVYSKKIVVI</sequence>
<keyword evidence="10" id="KW-1185">Reference proteome</keyword>
<dbReference type="InterPro" id="IPR034058">
    <property type="entry name" value="TagA/B/C/D_pept_dom"/>
</dbReference>
<dbReference type="Pfam" id="PF20009">
    <property type="entry name" value="GEVED"/>
    <property type="match status" value="1"/>
</dbReference>
<dbReference type="PROSITE" id="PS00138">
    <property type="entry name" value="SUBTILASE_SER"/>
    <property type="match status" value="1"/>
</dbReference>
<dbReference type="Gene3D" id="2.60.120.380">
    <property type="match status" value="1"/>
</dbReference>
<dbReference type="InterPro" id="IPR008979">
    <property type="entry name" value="Galactose-bd-like_sf"/>
</dbReference>
<proteinExistence type="inferred from homology"/>
<dbReference type="PRINTS" id="PR00723">
    <property type="entry name" value="SUBTILISIN"/>
</dbReference>
<feature type="active site" description="Charge relay system" evidence="5">
    <location>
        <position position="386"/>
    </location>
</feature>
<keyword evidence="4 5" id="KW-0720">Serine protease</keyword>
<dbReference type="SUPFAM" id="SSF52743">
    <property type="entry name" value="Subtilisin-like"/>
    <property type="match status" value="1"/>
</dbReference>
<dbReference type="InterPro" id="IPR026444">
    <property type="entry name" value="Secre_tail"/>
</dbReference>
<keyword evidence="3 5" id="KW-0378">Hydrolase</keyword>
<evidence type="ECO:0000259" key="7">
    <source>
        <dbReference type="Pfam" id="PF18962"/>
    </source>
</evidence>
<evidence type="ECO:0000256" key="4">
    <source>
        <dbReference type="ARBA" id="ARBA00022825"/>
    </source>
</evidence>
<evidence type="ECO:0000256" key="1">
    <source>
        <dbReference type="ARBA" id="ARBA00011073"/>
    </source>
</evidence>
<dbReference type="NCBIfam" id="TIGR04183">
    <property type="entry name" value="Por_Secre_tail"/>
    <property type="match status" value="1"/>
</dbReference>
<gene>
    <name evidence="9" type="ORF">E5L68_015340</name>
</gene>
<name>A0ABW9JKM7_9SPHI</name>